<evidence type="ECO:0000313" key="1">
    <source>
        <dbReference type="EMBL" id="OLP92884.1"/>
    </source>
</evidence>
<dbReference type="Proteomes" id="UP000186817">
    <property type="component" value="Unassembled WGS sequence"/>
</dbReference>
<organism evidence="1 2">
    <name type="scientific">Symbiodinium microadriaticum</name>
    <name type="common">Dinoflagellate</name>
    <name type="synonym">Zooxanthella microadriatica</name>
    <dbReference type="NCBI Taxonomy" id="2951"/>
    <lineage>
        <taxon>Eukaryota</taxon>
        <taxon>Sar</taxon>
        <taxon>Alveolata</taxon>
        <taxon>Dinophyceae</taxon>
        <taxon>Suessiales</taxon>
        <taxon>Symbiodiniaceae</taxon>
        <taxon>Symbiodinium</taxon>
    </lineage>
</organism>
<comment type="caution">
    <text evidence="1">The sequence shown here is derived from an EMBL/GenBank/DDBJ whole genome shotgun (WGS) entry which is preliminary data.</text>
</comment>
<name>A0A1Q9DCE3_SYMMI</name>
<gene>
    <name evidence="1" type="ORF">AK812_SmicGene25267</name>
</gene>
<dbReference type="OrthoDB" id="10657317at2759"/>
<accession>A0A1Q9DCE3</accession>
<proteinExistence type="predicted"/>
<sequence>MARNTKSQNLAEQMQVLIQKARDENRMEEIMQVIRANTGAFDVSASAGPMPGSMTDASKRLREDAWEMISGTPDAPPQPMPVSTHAAVQQPMRPSSSGGGYATTSEPPSAACLPKGITSAQEWGNTLCQLPKVAKLHLSYAELVTLAQTDKEINTYLGEYILNHKTSSLKVADFKQYLQYVGFVKDQKTYIPGIRLRSGPQAQASTKSAIFVAPGALPVGAGRRRK</sequence>
<dbReference type="AlphaFoldDB" id="A0A1Q9DCE3"/>
<protein>
    <submittedName>
        <fullName evidence="1">Uncharacterized protein</fullName>
    </submittedName>
</protein>
<dbReference type="EMBL" id="LSRX01000604">
    <property type="protein sequence ID" value="OLP92884.1"/>
    <property type="molecule type" value="Genomic_DNA"/>
</dbReference>
<evidence type="ECO:0000313" key="2">
    <source>
        <dbReference type="Proteomes" id="UP000186817"/>
    </source>
</evidence>
<reference evidence="1 2" key="1">
    <citation type="submission" date="2016-02" db="EMBL/GenBank/DDBJ databases">
        <title>Genome analysis of coral dinoflagellate symbionts highlights evolutionary adaptations to a symbiotic lifestyle.</title>
        <authorList>
            <person name="Aranda M."/>
            <person name="Li Y."/>
            <person name="Liew Y.J."/>
            <person name="Baumgarten S."/>
            <person name="Simakov O."/>
            <person name="Wilson M."/>
            <person name="Piel J."/>
            <person name="Ashoor H."/>
            <person name="Bougouffa S."/>
            <person name="Bajic V.B."/>
            <person name="Ryu T."/>
            <person name="Ravasi T."/>
            <person name="Bayer T."/>
            <person name="Micklem G."/>
            <person name="Kim H."/>
            <person name="Bhak J."/>
            <person name="Lajeunesse T.C."/>
            <person name="Voolstra C.R."/>
        </authorList>
    </citation>
    <scope>NUCLEOTIDE SEQUENCE [LARGE SCALE GENOMIC DNA]</scope>
    <source>
        <strain evidence="1 2">CCMP2467</strain>
    </source>
</reference>
<keyword evidence="2" id="KW-1185">Reference proteome</keyword>